<dbReference type="EMBL" id="LNYP01000007">
    <property type="protein sequence ID" value="KTD43578.1"/>
    <property type="molecule type" value="Genomic_DNA"/>
</dbReference>
<dbReference type="InterPro" id="IPR037021">
    <property type="entry name" value="RnfH_sf"/>
</dbReference>
<dbReference type="AlphaFoldDB" id="A0A0W0XG57"/>
<dbReference type="Gene3D" id="3.10.20.280">
    <property type="entry name" value="RnfH-like"/>
    <property type="match status" value="1"/>
</dbReference>
<gene>
    <name evidence="3" type="primary">pasI</name>
    <name evidence="3" type="ORF">Loak_0554</name>
</gene>
<sequence length="88" mass="10105">MVKVEIVYVPLNAPPVHKHLMVEIGTTVAQAIDCSRIQVDYPETKHMAIGIFARQVALDKIVKEGDRIEIYRPLMIDPKEKRRERAKP</sequence>
<accession>A0A0W0XG57</accession>
<protein>
    <recommendedName>
        <fullName evidence="2">UPF0125 protein Loak_0554</fullName>
    </recommendedName>
</protein>
<dbReference type="InterPro" id="IPR016155">
    <property type="entry name" value="Mopterin_synth/thiamin_S_b"/>
</dbReference>
<dbReference type="HAMAP" id="MF_00460">
    <property type="entry name" value="UPF0125_RnfH"/>
    <property type="match status" value="1"/>
</dbReference>
<proteinExistence type="inferred from homology"/>
<dbReference type="SUPFAM" id="SSF54285">
    <property type="entry name" value="MoaD/ThiS"/>
    <property type="match status" value="1"/>
</dbReference>
<dbReference type="Pfam" id="PF03658">
    <property type="entry name" value="Ub-RnfH"/>
    <property type="match status" value="1"/>
</dbReference>
<dbReference type="PANTHER" id="PTHR37483">
    <property type="entry name" value="UPF0125 PROTEIN RATB"/>
    <property type="match status" value="1"/>
</dbReference>
<evidence type="ECO:0000256" key="2">
    <source>
        <dbReference type="HAMAP-Rule" id="MF_00460"/>
    </source>
</evidence>
<dbReference type="PATRIC" id="fig|29423.5.peg.575"/>
<dbReference type="Proteomes" id="UP000054858">
    <property type="component" value="Unassembled WGS sequence"/>
</dbReference>
<comment type="similarity">
    <text evidence="1 2">Belongs to the UPF0125 (RnfH) family.</text>
</comment>
<reference evidence="3 4" key="1">
    <citation type="submission" date="2015-11" db="EMBL/GenBank/DDBJ databases">
        <title>Genomic analysis of 38 Legionella species identifies large and diverse effector repertoires.</title>
        <authorList>
            <person name="Burstein D."/>
            <person name="Amaro F."/>
            <person name="Zusman T."/>
            <person name="Lifshitz Z."/>
            <person name="Cohen O."/>
            <person name="Gilbert J.A."/>
            <person name="Pupko T."/>
            <person name="Shuman H.A."/>
            <person name="Segal G."/>
        </authorList>
    </citation>
    <scope>NUCLEOTIDE SEQUENCE [LARGE SCALE GENOMIC DNA]</scope>
    <source>
        <strain evidence="3 4">Oak Ridge-10</strain>
    </source>
</reference>
<comment type="caution">
    <text evidence="3">The sequence shown here is derived from an EMBL/GenBank/DDBJ whole genome shotgun (WGS) entry which is preliminary data.</text>
</comment>
<name>A0A0W0XG57_9GAMM</name>
<dbReference type="NCBIfam" id="NF002490">
    <property type="entry name" value="PRK01777.1"/>
    <property type="match status" value="1"/>
</dbReference>
<dbReference type="PANTHER" id="PTHR37483:SF1">
    <property type="entry name" value="UPF0125 PROTEIN RATB"/>
    <property type="match status" value="1"/>
</dbReference>
<evidence type="ECO:0000313" key="4">
    <source>
        <dbReference type="Proteomes" id="UP000054858"/>
    </source>
</evidence>
<evidence type="ECO:0000256" key="1">
    <source>
        <dbReference type="ARBA" id="ARBA00010645"/>
    </source>
</evidence>
<organism evidence="3 4">
    <name type="scientific">Legionella oakridgensis</name>
    <dbReference type="NCBI Taxonomy" id="29423"/>
    <lineage>
        <taxon>Bacteria</taxon>
        <taxon>Pseudomonadati</taxon>
        <taxon>Pseudomonadota</taxon>
        <taxon>Gammaproteobacteria</taxon>
        <taxon>Legionellales</taxon>
        <taxon>Legionellaceae</taxon>
        <taxon>Legionella</taxon>
    </lineage>
</organism>
<evidence type="ECO:0000313" key="3">
    <source>
        <dbReference type="EMBL" id="KTD43578.1"/>
    </source>
</evidence>
<dbReference type="RefSeq" id="WP_025384912.1">
    <property type="nucleotide sequence ID" value="NZ_LCUA01000021.1"/>
</dbReference>
<dbReference type="InterPro" id="IPR005346">
    <property type="entry name" value="RnfH"/>
</dbReference>